<evidence type="ECO:0000259" key="5">
    <source>
        <dbReference type="PROSITE" id="PS50146"/>
    </source>
</evidence>
<evidence type="ECO:0000256" key="1">
    <source>
        <dbReference type="ARBA" id="ARBA00022679"/>
    </source>
</evidence>
<dbReference type="GO" id="GO:0005524">
    <property type="term" value="F:ATP binding"/>
    <property type="evidence" value="ECO:0007669"/>
    <property type="project" value="UniProtKB-KW"/>
</dbReference>
<dbReference type="GO" id="GO:0005886">
    <property type="term" value="C:plasma membrane"/>
    <property type="evidence" value="ECO:0007669"/>
    <property type="project" value="TreeGrafter"/>
</dbReference>
<dbReference type="RefSeq" id="WP_170303599.1">
    <property type="nucleotide sequence ID" value="NZ_BKAJ01000144.1"/>
</dbReference>
<comment type="caution">
    <text evidence="6">The sequence shown here is derived from an EMBL/GenBank/DDBJ whole genome shotgun (WGS) entry which is preliminary data.</text>
</comment>
<dbReference type="Gene3D" id="2.60.200.40">
    <property type="match status" value="1"/>
</dbReference>
<evidence type="ECO:0000256" key="3">
    <source>
        <dbReference type="ARBA" id="ARBA00022777"/>
    </source>
</evidence>
<protein>
    <submittedName>
        <fullName evidence="6">Lipid kinase</fullName>
    </submittedName>
</protein>
<dbReference type="PROSITE" id="PS50146">
    <property type="entry name" value="DAGK"/>
    <property type="match status" value="1"/>
</dbReference>
<dbReference type="EMBL" id="BKAJ01000144">
    <property type="protein sequence ID" value="GEP59931.1"/>
    <property type="molecule type" value="Genomic_DNA"/>
</dbReference>
<feature type="domain" description="DAGKc" evidence="5">
    <location>
        <begin position="1"/>
        <end position="135"/>
    </location>
</feature>
<keyword evidence="2" id="KW-0547">Nucleotide-binding</keyword>
<dbReference type="InterPro" id="IPR045540">
    <property type="entry name" value="YegS/DAGK_C"/>
</dbReference>
<dbReference type="PANTHER" id="PTHR12358">
    <property type="entry name" value="SPHINGOSINE KINASE"/>
    <property type="match status" value="1"/>
</dbReference>
<dbReference type="InterPro" id="IPR050187">
    <property type="entry name" value="Lipid_Phosphate_FormReg"/>
</dbReference>
<gene>
    <name evidence="6" type="ORF">RSO01_70970</name>
</gene>
<proteinExistence type="predicted"/>
<keyword evidence="4" id="KW-0067">ATP-binding</keyword>
<evidence type="ECO:0000256" key="4">
    <source>
        <dbReference type="ARBA" id="ARBA00022840"/>
    </source>
</evidence>
<dbReference type="AlphaFoldDB" id="A0A512NLV8"/>
<evidence type="ECO:0000313" key="7">
    <source>
        <dbReference type="Proteomes" id="UP000321058"/>
    </source>
</evidence>
<evidence type="ECO:0000313" key="6">
    <source>
        <dbReference type="EMBL" id="GEP59931.1"/>
    </source>
</evidence>
<dbReference type="InterPro" id="IPR001206">
    <property type="entry name" value="Diacylglycerol_kinase_cat_dom"/>
</dbReference>
<sequence length="309" mass="32760">MRVAVIVNPAARKGGALARWPAIQAELDKRLGPVEPMFTEAPGHATHLALNALARGVRRFVAVGGDGTVNETLNGLLEPSGRLIYPDAVLCPVPAGTANELSRALGHLAVAGSAFDAAASPLTRPIDLMRVRCAGPDGRPVDRFGYLIVALGLAATISHRTSQSRWLKKLGEVAYLLMTPGVTLGYRQRDISVEIDGVPTGTRRLFTVMVGNTENGGGGMKLLPGARFDDGVLDLIEAGGVSRLEVLTTILPKLYSGAHVHHPKVRTARGTSFRFASDVETLVDLDGEMVGRLPLEVTVLPQAFRVGTV</sequence>
<dbReference type="Gene3D" id="3.40.50.10330">
    <property type="entry name" value="Probable inorganic polyphosphate/atp-NAD kinase, domain 1"/>
    <property type="match status" value="1"/>
</dbReference>
<name>A0A512NLV8_9HYPH</name>
<reference evidence="6 7" key="1">
    <citation type="submission" date="2019-07" db="EMBL/GenBank/DDBJ databases">
        <title>Whole genome shotgun sequence of Reyranella soli NBRC 108950.</title>
        <authorList>
            <person name="Hosoyama A."/>
            <person name="Uohara A."/>
            <person name="Ohji S."/>
            <person name="Ichikawa N."/>
        </authorList>
    </citation>
    <scope>NUCLEOTIDE SEQUENCE [LARGE SCALE GENOMIC DNA]</scope>
    <source>
        <strain evidence="6 7">NBRC 108950</strain>
    </source>
</reference>
<dbReference type="PANTHER" id="PTHR12358:SF106">
    <property type="entry name" value="LIPID KINASE YEGS"/>
    <property type="match status" value="1"/>
</dbReference>
<accession>A0A512NLV8</accession>
<dbReference type="InterPro" id="IPR017438">
    <property type="entry name" value="ATP-NAD_kinase_N"/>
</dbReference>
<dbReference type="InterPro" id="IPR016064">
    <property type="entry name" value="NAD/diacylglycerol_kinase_sf"/>
</dbReference>
<dbReference type="Pfam" id="PF00781">
    <property type="entry name" value="DAGK_cat"/>
    <property type="match status" value="1"/>
</dbReference>
<dbReference type="Pfam" id="PF19279">
    <property type="entry name" value="YegS_C"/>
    <property type="match status" value="1"/>
</dbReference>
<keyword evidence="1" id="KW-0808">Transferase</keyword>
<evidence type="ECO:0000256" key="2">
    <source>
        <dbReference type="ARBA" id="ARBA00022741"/>
    </source>
</evidence>
<dbReference type="SUPFAM" id="SSF111331">
    <property type="entry name" value="NAD kinase/diacylglycerol kinase-like"/>
    <property type="match status" value="1"/>
</dbReference>
<dbReference type="SMART" id="SM00046">
    <property type="entry name" value="DAGKc"/>
    <property type="match status" value="1"/>
</dbReference>
<dbReference type="GO" id="GO:0016301">
    <property type="term" value="F:kinase activity"/>
    <property type="evidence" value="ECO:0007669"/>
    <property type="project" value="UniProtKB-KW"/>
</dbReference>
<organism evidence="6 7">
    <name type="scientific">Reyranella soli</name>
    <dbReference type="NCBI Taxonomy" id="1230389"/>
    <lineage>
        <taxon>Bacteria</taxon>
        <taxon>Pseudomonadati</taxon>
        <taxon>Pseudomonadota</taxon>
        <taxon>Alphaproteobacteria</taxon>
        <taxon>Hyphomicrobiales</taxon>
        <taxon>Reyranellaceae</taxon>
        <taxon>Reyranella</taxon>
    </lineage>
</organism>
<dbReference type="Proteomes" id="UP000321058">
    <property type="component" value="Unassembled WGS sequence"/>
</dbReference>
<keyword evidence="7" id="KW-1185">Reference proteome</keyword>
<keyword evidence="3 6" id="KW-0418">Kinase</keyword>